<organism evidence="1 2">
    <name type="scientific">Mycolicibacterium thermoresistibile</name>
    <name type="common">Mycobacterium thermoresistibile</name>
    <dbReference type="NCBI Taxonomy" id="1797"/>
    <lineage>
        <taxon>Bacteria</taxon>
        <taxon>Bacillati</taxon>
        <taxon>Actinomycetota</taxon>
        <taxon>Actinomycetes</taxon>
        <taxon>Mycobacteriales</taxon>
        <taxon>Mycobacteriaceae</taxon>
        <taxon>Mycolicibacterium</taxon>
    </lineage>
</organism>
<accession>A0A117IL39</accession>
<dbReference type="OrthoDB" id="3368165at2"/>
<evidence type="ECO:0000313" key="1">
    <source>
        <dbReference type="EMBL" id="GAT13118.1"/>
    </source>
</evidence>
<name>A0A117IL39_MYCTH</name>
<comment type="caution">
    <text evidence="1">The sequence shown here is derived from an EMBL/GenBank/DDBJ whole genome shotgun (WGS) entry which is preliminary data.</text>
</comment>
<dbReference type="EMBL" id="BCTB01000001">
    <property type="protein sequence ID" value="GAT13118.1"/>
    <property type="molecule type" value="Genomic_DNA"/>
</dbReference>
<dbReference type="RefSeq" id="WP_040546652.1">
    <property type="nucleotide sequence ID" value="NZ_BCTB01000001.1"/>
</dbReference>
<proteinExistence type="predicted"/>
<dbReference type="AlphaFoldDB" id="A0A117IL39"/>
<evidence type="ECO:0008006" key="3">
    <source>
        <dbReference type="Google" id="ProtNLM"/>
    </source>
</evidence>
<reference evidence="2" key="2">
    <citation type="submission" date="2016-02" db="EMBL/GenBank/DDBJ databases">
        <title>Draft genome sequence of five rapidly growing Mycobacterium species.</title>
        <authorList>
            <person name="Katahira K."/>
            <person name="Gotou Y."/>
            <person name="Iida K."/>
            <person name="Ogura Y."/>
            <person name="Hayashi T."/>
        </authorList>
    </citation>
    <scope>NUCLEOTIDE SEQUENCE [LARGE SCALE GENOMIC DNA]</scope>
    <source>
        <strain evidence="2">JCM6362</strain>
    </source>
</reference>
<sequence length="222" mass="23471">MSASDLAALPVRLGSAIRHRRLFHPAGVLAGGTLERLAAPGDGLPMVSGEVIGRVSKGIGLPGSVPDIVGLAWRMPPHPPPGPPWDVLLASTTGGPLGRLLLRPAIGWTGVTTSSLMPVRYAGGTWWLRGRVASVFEQPGLSLDAVAERIADGGMVFDIEQAAGTGRFRPLAQLTLHDLITGREVSFDPVLNTAPGVQLLPGWLADFRRAAYRRSREGRSAE</sequence>
<reference evidence="1 2" key="1">
    <citation type="journal article" date="2016" name="Genome Announc.">
        <title>Draft Genome Sequences of Five Rapidly Growing Mycobacterium Species, M. thermoresistibile, M. fortuitum subsp. acetamidolyticum, M. canariasense, M. brisbanense, and M. novocastrense.</title>
        <authorList>
            <person name="Katahira K."/>
            <person name="Ogura Y."/>
            <person name="Gotoh Y."/>
            <person name="Hayashi T."/>
        </authorList>
    </citation>
    <scope>NUCLEOTIDE SEQUENCE [LARGE SCALE GENOMIC DNA]</scope>
    <source>
        <strain evidence="1 2">JCM6362</strain>
    </source>
</reference>
<protein>
    <recommendedName>
        <fullName evidence="3">Phosphodiesterase</fullName>
    </recommendedName>
</protein>
<dbReference type="Proteomes" id="UP000069654">
    <property type="component" value="Unassembled WGS sequence"/>
</dbReference>
<dbReference type="STRING" id="1797.RMCT_0090"/>
<gene>
    <name evidence="1" type="ORF">RMCT_0090</name>
</gene>
<evidence type="ECO:0000313" key="2">
    <source>
        <dbReference type="Proteomes" id="UP000069654"/>
    </source>
</evidence>